<dbReference type="AlphaFoldDB" id="A0A0V0QBU6"/>
<comment type="caution">
    <text evidence="1">The sequence shown here is derived from an EMBL/GenBank/DDBJ whole genome shotgun (WGS) entry which is preliminary data.</text>
</comment>
<sequence length="157" mass="18639">MNYKKSYFNLHLFVVTQTILIVISLCHSDSIYSLENKQPFIDVDSKFIEIIKYYEEGEVDSDLVIKAVPNIFNYQFDTKNRHKQAENFFQNEQQIIQEDVLDCVNYSADGYSKKTLKIQIYQYFENPFDLSVQNFFIIISDFTTKDEENKLHKSTIQ</sequence>
<protein>
    <submittedName>
        <fullName evidence="1">Uncharacterized protein</fullName>
    </submittedName>
</protein>
<dbReference type="InParanoid" id="A0A0V0QBU6"/>
<gene>
    <name evidence="1" type="ORF">PPERSA_03490</name>
</gene>
<proteinExistence type="predicted"/>
<reference evidence="1 2" key="1">
    <citation type="journal article" date="2015" name="Sci. Rep.">
        <title>Genome of the facultative scuticociliatosis pathogen Pseudocohnilembus persalinus provides insight into its virulence through horizontal gene transfer.</title>
        <authorList>
            <person name="Xiong J."/>
            <person name="Wang G."/>
            <person name="Cheng J."/>
            <person name="Tian M."/>
            <person name="Pan X."/>
            <person name="Warren A."/>
            <person name="Jiang C."/>
            <person name="Yuan D."/>
            <person name="Miao W."/>
        </authorList>
    </citation>
    <scope>NUCLEOTIDE SEQUENCE [LARGE SCALE GENOMIC DNA]</scope>
    <source>
        <strain evidence="1">36N120E</strain>
    </source>
</reference>
<dbReference type="Proteomes" id="UP000054937">
    <property type="component" value="Unassembled WGS sequence"/>
</dbReference>
<evidence type="ECO:0000313" key="2">
    <source>
        <dbReference type="Proteomes" id="UP000054937"/>
    </source>
</evidence>
<name>A0A0V0QBU6_PSEPJ</name>
<dbReference type="EMBL" id="LDAU01000205">
    <property type="protein sequence ID" value="KRW99689.1"/>
    <property type="molecule type" value="Genomic_DNA"/>
</dbReference>
<keyword evidence="2" id="KW-1185">Reference proteome</keyword>
<accession>A0A0V0QBU6</accession>
<evidence type="ECO:0000313" key="1">
    <source>
        <dbReference type="EMBL" id="KRW99689.1"/>
    </source>
</evidence>
<organism evidence="1 2">
    <name type="scientific">Pseudocohnilembus persalinus</name>
    <name type="common">Ciliate</name>
    <dbReference type="NCBI Taxonomy" id="266149"/>
    <lineage>
        <taxon>Eukaryota</taxon>
        <taxon>Sar</taxon>
        <taxon>Alveolata</taxon>
        <taxon>Ciliophora</taxon>
        <taxon>Intramacronucleata</taxon>
        <taxon>Oligohymenophorea</taxon>
        <taxon>Scuticociliatia</taxon>
        <taxon>Philasterida</taxon>
        <taxon>Pseudocohnilembidae</taxon>
        <taxon>Pseudocohnilembus</taxon>
    </lineage>
</organism>